<reference evidence="1 2" key="2">
    <citation type="submission" date="2021-05" db="EMBL/GenBank/DDBJ databases">
        <title>Ecology and evolution of chlamydial symbionts of arthropods.</title>
        <authorList>
            <person name="Halter T."/>
            <person name="Sixt B.S."/>
            <person name="Toenshoff E.R."/>
            <person name="Koestlbacher S."/>
            <person name="Schulz F."/>
            <person name="Kostanjsek R."/>
            <person name="Collingro A."/>
            <person name="Hendrickx F."/>
            <person name="Horn M."/>
        </authorList>
    </citation>
    <scope>NUCLEOTIDE SEQUENCE [LARGE SCALE GENOMIC DNA]</scope>
    <source>
        <strain evidence="1 2">15C</strain>
    </source>
</reference>
<organism evidence="1 2">
    <name type="scientific">Candidatus Rhabdochlamydia porcellionis</name>
    <dbReference type="NCBI Taxonomy" id="225148"/>
    <lineage>
        <taxon>Bacteria</taxon>
        <taxon>Pseudomonadati</taxon>
        <taxon>Chlamydiota</taxon>
        <taxon>Chlamydiia</taxon>
        <taxon>Parachlamydiales</taxon>
        <taxon>Candidatus Rhabdochlamydiaceae</taxon>
        <taxon>Candidatus Rhabdochlamydia</taxon>
    </lineage>
</organism>
<gene>
    <name evidence="1" type="ORF">RHAB15C_0000228</name>
</gene>
<keyword evidence="2" id="KW-1185">Reference proteome</keyword>
<accession>A0ABX8YZF6</accession>
<name>A0ABX8YZF6_9BACT</name>
<dbReference type="Proteomes" id="UP000822862">
    <property type="component" value="Chromosome"/>
</dbReference>
<evidence type="ECO:0000313" key="1">
    <source>
        <dbReference type="EMBL" id="QZA58355.1"/>
    </source>
</evidence>
<sequence length="91" mass="9999">MTKRMQILRSTPTPAACREAAKAGSCLNLSSISLQLCVLPLVPAKPIIFCSLRYFLIKVKYALPNVKLWFFSASAISFSNSSKPTQFKSNG</sequence>
<proteinExistence type="predicted"/>
<protein>
    <submittedName>
        <fullName evidence="1">Uncharacterized protein</fullName>
    </submittedName>
</protein>
<dbReference type="EMBL" id="CP075585">
    <property type="protein sequence ID" value="QZA58355.1"/>
    <property type="molecule type" value="Genomic_DNA"/>
</dbReference>
<reference evidence="1 2" key="1">
    <citation type="submission" date="2020-01" db="EMBL/GenBank/DDBJ databases">
        <authorList>
            <person name="Sixt B."/>
            <person name="Schulz F."/>
            <person name="Kostanjsek R."/>
            <person name="Koestlbacher S."/>
            <person name="Collingro A."/>
            <person name="Toenshoff E."/>
            <person name="Horn M."/>
        </authorList>
    </citation>
    <scope>NUCLEOTIDE SEQUENCE [LARGE SCALE GENOMIC DNA]</scope>
    <source>
        <strain evidence="1 2">15C</strain>
    </source>
</reference>
<evidence type="ECO:0000313" key="2">
    <source>
        <dbReference type="Proteomes" id="UP000822862"/>
    </source>
</evidence>